<dbReference type="Proteomes" id="UP000694890">
    <property type="component" value="Linkage group LG8"/>
</dbReference>
<feature type="region of interest" description="Disordered" evidence="2">
    <location>
        <begin position="144"/>
        <end position="199"/>
    </location>
</feature>
<protein>
    <submittedName>
        <fullName evidence="4">Protein FAM53A isoform X2</fullName>
    </submittedName>
</protein>
<dbReference type="GO" id="GO:0006606">
    <property type="term" value="P:protein import into nucleus"/>
    <property type="evidence" value="ECO:0007669"/>
    <property type="project" value="TreeGrafter"/>
</dbReference>
<dbReference type="PANTHER" id="PTHR28567:SF4">
    <property type="entry name" value="PROTEIN FAM53C"/>
    <property type="match status" value="1"/>
</dbReference>
<dbReference type="GeneID" id="108899217"/>
<evidence type="ECO:0000256" key="2">
    <source>
        <dbReference type="SAM" id="MobiDB-lite"/>
    </source>
</evidence>
<dbReference type="PANTHER" id="PTHR28567">
    <property type="entry name" value="PROTEIN FAM53A-LIKE ISOFORM X1"/>
    <property type="match status" value="1"/>
</dbReference>
<proteinExistence type="inferred from homology"/>
<dbReference type="Pfam" id="PF15242">
    <property type="entry name" value="FAM53"/>
    <property type="match status" value="2"/>
</dbReference>
<name>A0AAJ7VI51_LATCA</name>
<gene>
    <name evidence="4" type="primary">LOC108899217</name>
</gene>
<dbReference type="AlphaFoldDB" id="A0AAJ7VI51"/>
<feature type="compositionally biased region" description="Polar residues" evidence="2">
    <location>
        <begin position="49"/>
        <end position="60"/>
    </location>
</feature>
<reference evidence="4" key="1">
    <citation type="submission" date="2025-08" db="UniProtKB">
        <authorList>
            <consortium name="RefSeq"/>
        </authorList>
    </citation>
    <scope>IDENTIFICATION</scope>
    <source>
        <tissue evidence="4">Brain</tissue>
    </source>
</reference>
<feature type="compositionally biased region" description="Low complexity" evidence="2">
    <location>
        <begin position="146"/>
        <end position="161"/>
    </location>
</feature>
<organism evidence="3 4">
    <name type="scientific">Lates calcarifer</name>
    <name type="common">Barramundi</name>
    <name type="synonym">Holocentrus calcarifer</name>
    <dbReference type="NCBI Taxonomy" id="8187"/>
    <lineage>
        <taxon>Eukaryota</taxon>
        <taxon>Metazoa</taxon>
        <taxon>Chordata</taxon>
        <taxon>Craniata</taxon>
        <taxon>Vertebrata</taxon>
        <taxon>Euteleostomi</taxon>
        <taxon>Actinopterygii</taxon>
        <taxon>Neopterygii</taxon>
        <taxon>Teleostei</taxon>
        <taxon>Neoteleostei</taxon>
        <taxon>Acanthomorphata</taxon>
        <taxon>Carangaria</taxon>
        <taxon>Carangaria incertae sedis</taxon>
        <taxon>Centropomidae</taxon>
        <taxon>Lates</taxon>
    </lineage>
</organism>
<dbReference type="GO" id="GO:0005634">
    <property type="term" value="C:nucleus"/>
    <property type="evidence" value="ECO:0007669"/>
    <property type="project" value="TreeGrafter"/>
</dbReference>
<comment type="similarity">
    <text evidence="1">Belongs to the FAM53 family.</text>
</comment>
<accession>A0AAJ7VI51</accession>
<dbReference type="RefSeq" id="XP_018555050.1">
    <property type="nucleotide sequence ID" value="XM_018699534.1"/>
</dbReference>
<dbReference type="InterPro" id="IPR029356">
    <property type="entry name" value="FAM53"/>
</dbReference>
<evidence type="ECO:0000313" key="3">
    <source>
        <dbReference type="Proteomes" id="UP000694890"/>
    </source>
</evidence>
<feature type="compositionally biased region" description="Polar residues" evidence="2">
    <location>
        <begin position="85"/>
        <end position="96"/>
    </location>
</feature>
<feature type="region of interest" description="Disordered" evidence="2">
    <location>
        <begin position="49"/>
        <end position="111"/>
    </location>
</feature>
<sequence length="290" mass="31847">MVTLITEQLRKQSLEEPYHKAFSFNVNVSLPAVGSSPTVSWSACRSRQETSSATHPSSKANLLDDSCGLDSPWPPSHPRECLQRTDGSFTDGAFQSSPPPPPPKRHCRSLSVPEDLSRCRSTWHPSASKPSPASALTYGCPGMEHPALSPSPTSACSTPSSSRRDLHPALPRCHSQPCDMRKPRLKRRHDPDVLPYPRPGLDFSKMTQIGNCESLVSGKDGCTVPVSSQVEQRSVFSPAEFLGRASIGPLSESEEEEEEDKRKRTVIDGGQKIVFERDCTELDLNLIEEN</sequence>
<evidence type="ECO:0000313" key="4">
    <source>
        <dbReference type="RefSeq" id="XP_018555050.1"/>
    </source>
</evidence>
<evidence type="ECO:0000256" key="1">
    <source>
        <dbReference type="ARBA" id="ARBA00010984"/>
    </source>
</evidence>